<dbReference type="Gramene" id="TVU36934">
    <property type="protein sequence ID" value="TVU36934"/>
    <property type="gene ID" value="EJB05_18891"/>
</dbReference>
<feature type="region of interest" description="Disordered" evidence="1">
    <location>
        <begin position="164"/>
        <end position="205"/>
    </location>
</feature>
<comment type="caution">
    <text evidence="2">The sequence shown here is derived from an EMBL/GenBank/DDBJ whole genome shotgun (WGS) entry which is preliminary data.</text>
</comment>
<accession>A0A5J9VNC4</accession>
<dbReference type="AlphaFoldDB" id="A0A5J9VNC4"/>
<feature type="non-terminal residue" evidence="2">
    <location>
        <position position="1"/>
    </location>
</feature>
<name>A0A5J9VNC4_9POAL</name>
<dbReference type="Proteomes" id="UP000324897">
    <property type="component" value="Unassembled WGS sequence"/>
</dbReference>
<sequence length="205" mass="22347">MPLGGIGTVVVTTSPMMVFVSHKADGCIMWADQNSEYFQEFRARYPDEPMCMTSFAGNVYFTNRQGSILSFVVDGAPKERSAQTISLTTIIPSPNPTQHSNYLVESGAPPCEQDMQRRGARVEPGSRVCVEQGRRATRRAGSSRGARRAALSWAARRAVCVRATGEQGRRAQGRAAPVAKHNPSAAISSSLVERMGRGMERGRKE</sequence>
<keyword evidence="3" id="KW-1185">Reference proteome</keyword>
<protein>
    <submittedName>
        <fullName evidence="2">Uncharacterized protein</fullName>
    </submittedName>
</protein>
<evidence type="ECO:0000313" key="2">
    <source>
        <dbReference type="EMBL" id="TVU36934.1"/>
    </source>
</evidence>
<dbReference type="EMBL" id="RWGY01000009">
    <property type="protein sequence ID" value="TVU36934.1"/>
    <property type="molecule type" value="Genomic_DNA"/>
</dbReference>
<feature type="compositionally biased region" description="Basic and acidic residues" evidence="1">
    <location>
        <begin position="194"/>
        <end position="205"/>
    </location>
</feature>
<proteinExistence type="predicted"/>
<reference evidence="2 3" key="1">
    <citation type="journal article" date="2019" name="Sci. Rep.">
        <title>A high-quality genome of Eragrostis curvula grass provides insights into Poaceae evolution and supports new strategies to enhance forage quality.</title>
        <authorList>
            <person name="Carballo J."/>
            <person name="Santos B.A.C.M."/>
            <person name="Zappacosta D."/>
            <person name="Garbus I."/>
            <person name="Selva J.P."/>
            <person name="Gallo C.A."/>
            <person name="Diaz A."/>
            <person name="Albertini E."/>
            <person name="Caccamo M."/>
            <person name="Echenique V."/>
        </authorList>
    </citation>
    <scope>NUCLEOTIDE SEQUENCE [LARGE SCALE GENOMIC DNA]</scope>
    <source>
        <strain evidence="3">cv. Victoria</strain>
        <tissue evidence="2">Leaf</tissue>
    </source>
</reference>
<organism evidence="2 3">
    <name type="scientific">Eragrostis curvula</name>
    <name type="common">weeping love grass</name>
    <dbReference type="NCBI Taxonomy" id="38414"/>
    <lineage>
        <taxon>Eukaryota</taxon>
        <taxon>Viridiplantae</taxon>
        <taxon>Streptophyta</taxon>
        <taxon>Embryophyta</taxon>
        <taxon>Tracheophyta</taxon>
        <taxon>Spermatophyta</taxon>
        <taxon>Magnoliopsida</taxon>
        <taxon>Liliopsida</taxon>
        <taxon>Poales</taxon>
        <taxon>Poaceae</taxon>
        <taxon>PACMAD clade</taxon>
        <taxon>Chloridoideae</taxon>
        <taxon>Eragrostideae</taxon>
        <taxon>Eragrostidinae</taxon>
        <taxon>Eragrostis</taxon>
    </lineage>
</organism>
<evidence type="ECO:0000256" key="1">
    <source>
        <dbReference type="SAM" id="MobiDB-lite"/>
    </source>
</evidence>
<evidence type="ECO:0000313" key="3">
    <source>
        <dbReference type="Proteomes" id="UP000324897"/>
    </source>
</evidence>
<gene>
    <name evidence="2" type="ORF">EJB05_18891</name>
</gene>